<organism evidence="4 5">
    <name type="scientific">Herbihabitans rhizosphaerae</name>
    <dbReference type="NCBI Taxonomy" id="1872711"/>
    <lineage>
        <taxon>Bacteria</taxon>
        <taxon>Bacillati</taxon>
        <taxon>Actinomycetota</taxon>
        <taxon>Actinomycetes</taxon>
        <taxon>Pseudonocardiales</taxon>
        <taxon>Pseudonocardiaceae</taxon>
        <taxon>Herbihabitans</taxon>
    </lineage>
</organism>
<dbReference type="RefSeq" id="WP_130342757.1">
    <property type="nucleotide sequence ID" value="NZ_SGWQ01000001.1"/>
</dbReference>
<comment type="caution">
    <text evidence="4">The sequence shown here is derived from an EMBL/GenBank/DDBJ whole genome shotgun (WGS) entry which is preliminary data.</text>
</comment>
<keyword evidence="2 4" id="KW-0808">Transferase</keyword>
<evidence type="ECO:0000256" key="2">
    <source>
        <dbReference type="ARBA" id="ARBA00022679"/>
    </source>
</evidence>
<gene>
    <name evidence="4" type="ORF">EV193_1011071</name>
</gene>
<reference evidence="4 5" key="1">
    <citation type="submission" date="2019-02" db="EMBL/GenBank/DDBJ databases">
        <title>Genomic Encyclopedia of Type Strains, Phase IV (KMG-IV): sequencing the most valuable type-strain genomes for metagenomic binning, comparative biology and taxonomic classification.</title>
        <authorList>
            <person name="Goeker M."/>
        </authorList>
    </citation>
    <scope>NUCLEOTIDE SEQUENCE [LARGE SCALE GENOMIC DNA]</scope>
    <source>
        <strain evidence="4 5">DSM 101727</strain>
    </source>
</reference>
<proteinExistence type="inferred from homology"/>
<dbReference type="GO" id="GO:0016758">
    <property type="term" value="F:hexosyltransferase activity"/>
    <property type="evidence" value="ECO:0007669"/>
    <property type="project" value="InterPro"/>
</dbReference>
<dbReference type="Pfam" id="PF06722">
    <property type="entry name" value="EryCIII-like_C"/>
    <property type="match status" value="1"/>
</dbReference>
<protein>
    <submittedName>
        <fullName evidence="4">MGT family glycosyltransferase</fullName>
    </submittedName>
</protein>
<accession>A0A4Q7L7D7</accession>
<dbReference type="FunFam" id="3.40.50.2000:FF:000072">
    <property type="entry name" value="Glycosyl transferase"/>
    <property type="match status" value="1"/>
</dbReference>
<dbReference type="InterPro" id="IPR050426">
    <property type="entry name" value="Glycosyltransferase_28"/>
</dbReference>
<dbReference type="AlphaFoldDB" id="A0A4Q7L7D7"/>
<dbReference type="CDD" id="cd03784">
    <property type="entry name" value="GT1_Gtf-like"/>
    <property type="match status" value="1"/>
</dbReference>
<name>A0A4Q7L7D7_9PSEU</name>
<keyword evidence="5" id="KW-1185">Reference proteome</keyword>
<evidence type="ECO:0000313" key="5">
    <source>
        <dbReference type="Proteomes" id="UP000294257"/>
    </source>
</evidence>
<comment type="similarity">
    <text evidence="1">Belongs to the UDP-glycosyltransferase family.</text>
</comment>
<dbReference type="SUPFAM" id="SSF53756">
    <property type="entry name" value="UDP-Glycosyltransferase/glycogen phosphorylase"/>
    <property type="match status" value="1"/>
</dbReference>
<evidence type="ECO:0000259" key="3">
    <source>
        <dbReference type="Pfam" id="PF06722"/>
    </source>
</evidence>
<dbReference type="InterPro" id="IPR006326">
    <property type="entry name" value="UDPGT_MGT-like"/>
</dbReference>
<dbReference type="InterPro" id="IPR010610">
    <property type="entry name" value="EryCIII-like_C"/>
</dbReference>
<evidence type="ECO:0000313" key="4">
    <source>
        <dbReference type="EMBL" id="RZS45184.1"/>
    </source>
</evidence>
<dbReference type="NCBIfam" id="TIGR01426">
    <property type="entry name" value="MGT"/>
    <property type="match status" value="1"/>
</dbReference>
<sequence>MEHKHIAFVSVPAHGHVNPSLALVAELTRRGHRVTYTINDEFAGTVTAAGATPVLYESTFPSDNDPNSDWPEDEAGGLKLFTDECFATFDTIEAAYNDDRPDVFVYDIGGFAAPILGDKWGIPAIQLSPTFVAYEGFEEDFGMDGEPSPALAAVHREFDDFLAAQGVSITRDEVLGKPRRCVVALPRTWQLHGDKVADRYTFVGPLIDDRAHQGDWTAPDDRPVLLISLGSAYTDRLDFYRDCVTAFADLDWHVLLSVGRFIEPSALGEVPSNFEVVQRVPQVRVLQQASAFITHAGMGSTMEGLTFGVPMVAVPQAVDQFMNGHRLAELELGAHVAAEDVTPEKLREAVLHVSSDATIAANLKAMREEIAAAGGASAAADVVERA</sequence>
<dbReference type="GO" id="GO:0017000">
    <property type="term" value="P:antibiotic biosynthetic process"/>
    <property type="evidence" value="ECO:0007669"/>
    <property type="project" value="UniProtKB-ARBA"/>
</dbReference>
<dbReference type="Proteomes" id="UP000294257">
    <property type="component" value="Unassembled WGS sequence"/>
</dbReference>
<dbReference type="Gene3D" id="3.40.50.2000">
    <property type="entry name" value="Glycogen Phosphorylase B"/>
    <property type="match status" value="2"/>
</dbReference>
<dbReference type="InterPro" id="IPR002213">
    <property type="entry name" value="UDP_glucos_trans"/>
</dbReference>
<dbReference type="OrthoDB" id="6620093at2"/>
<feature type="domain" description="Erythromycin biosynthesis protein CIII-like C-terminal" evidence="3">
    <location>
        <begin position="246"/>
        <end position="373"/>
    </location>
</feature>
<dbReference type="PANTHER" id="PTHR48050:SF13">
    <property type="entry name" value="STEROL 3-BETA-GLUCOSYLTRANSFERASE UGT80A2"/>
    <property type="match status" value="1"/>
</dbReference>
<dbReference type="GO" id="GO:0008194">
    <property type="term" value="F:UDP-glycosyltransferase activity"/>
    <property type="evidence" value="ECO:0007669"/>
    <property type="project" value="InterPro"/>
</dbReference>
<dbReference type="EMBL" id="SGWQ01000001">
    <property type="protein sequence ID" value="RZS45184.1"/>
    <property type="molecule type" value="Genomic_DNA"/>
</dbReference>
<evidence type="ECO:0000256" key="1">
    <source>
        <dbReference type="ARBA" id="ARBA00009995"/>
    </source>
</evidence>
<dbReference type="PANTHER" id="PTHR48050">
    <property type="entry name" value="STEROL 3-BETA-GLUCOSYLTRANSFERASE"/>
    <property type="match status" value="1"/>
</dbReference>